<evidence type="ECO:0000256" key="1">
    <source>
        <dbReference type="SAM" id="MobiDB-lite"/>
    </source>
</evidence>
<organism evidence="2 3">
    <name type="scientific">Taxus chinensis</name>
    <name type="common">Chinese yew</name>
    <name type="synonym">Taxus wallichiana var. chinensis</name>
    <dbReference type="NCBI Taxonomy" id="29808"/>
    <lineage>
        <taxon>Eukaryota</taxon>
        <taxon>Viridiplantae</taxon>
        <taxon>Streptophyta</taxon>
        <taxon>Embryophyta</taxon>
        <taxon>Tracheophyta</taxon>
        <taxon>Spermatophyta</taxon>
        <taxon>Pinopsida</taxon>
        <taxon>Pinidae</taxon>
        <taxon>Conifers II</taxon>
        <taxon>Cupressales</taxon>
        <taxon>Taxaceae</taxon>
        <taxon>Taxus</taxon>
    </lineage>
</organism>
<comment type="caution">
    <text evidence="2">The sequence shown here is derived from an EMBL/GenBank/DDBJ whole genome shotgun (WGS) entry which is preliminary data.</text>
</comment>
<evidence type="ECO:0000313" key="2">
    <source>
        <dbReference type="EMBL" id="KAH9290555.1"/>
    </source>
</evidence>
<name>A0AA38BX41_TAXCH</name>
<feature type="compositionally biased region" description="Basic and acidic residues" evidence="1">
    <location>
        <begin position="54"/>
        <end position="69"/>
    </location>
</feature>
<gene>
    <name evidence="2" type="ORF">KI387_034672</name>
</gene>
<reference evidence="2 3" key="1">
    <citation type="journal article" date="2021" name="Nat. Plants">
        <title>The Taxus genome provides insights into paclitaxel biosynthesis.</title>
        <authorList>
            <person name="Xiong X."/>
            <person name="Gou J."/>
            <person name="Liao Q."/>
            <person name="Li Y."/>
            <person name="Zhou Q."/>
            <person name="Bi G."/>
            <person name="Li C."/>
            <person name="Du R."/>
            <person name="Wang X."/>
            <person name="Sun T."/>
            <person name="Guo L."/>
            <person name="Liang H."/>
            <person name="Lu P."/>
            <person name="Wu Y."/>
            <person name="Zhang Z."/>
            <person name="Ro D.K."/>
            <person name="Shang Y."/>
            <person name="Huang S."/>
            <person name="Yan J."/>
        </authorList>
    </citation>
    <scope>NUCLEOTIDE SEQUENCE [LARGE SCALE GENOMIC DNA]</scope>
    <source>
        <strain evidence="2">Ta-2019</strain>
    </source>
</reference>
<sequence>MKDGTGMYIWEEEIGVTPTQETHEVLEGTIASSPMKRVDPIAKGKKTTLPDAGQDPRKEKQIGQKTKECESMEEGFERYLCGDGVDLLCGGHGHRSAASSALAAAASIPFSAV</sequence>
<dbReference type="AlphaFoldDB" id="A0AA38BX41"/>
<feature type="non-terminal residue" evidence="2">
    <location>
        <position position="113"/>
    </location>
</feature>
<dbReference type="EMBL" id="JAHRHJ020003813">
    <property type="protein sequence ID" value="KAH9290555.1"/>
    <property type="molecule type" value="Genomic_DNA"/>
</dbReference>
<evidence type="ECO:0000313" key="3">
    <source>
        <dbReference type="Proteomes" id="UP000824469"/>
    </source>
</evidence>
<proteinExistence type="predicted"/>
<feature type="region of interest" description="Disordered" evidence="1">
    <location>
        <begin position="33"/>
        <end position="69"/>
    </location>
</feature>
<protein>
    <submittedName>
        <fullName evidence="2">Uncharacterized protein</fullName>
    </submittedName>
</protein>
<dbReference type="Proteomes" id="UP000824469">
    <property type="component" value="Unassembled WGS sequence"/>
</dbReference>
<accession>A0AA38BX41</accession>
<keyword evidence="3" id="KW-1185">Reference proteome</keyword>